<organism evidence="3 4">
    <name type="scientific">Stagnimonas aquatica</name>
    <dbReference type="NCBI Taxonomy" id="2689987"/>
    <lineage>
        <taxon>Bacteria</taxon>
        <taxon>Pseudomonadati</taxon>
        <taxon>Pseudomonadota</taxon>
        <taxon>Gammaproteobacteria</taxon>
        <taxon>Nevskiales</taxon>
        <taxon>Nevskiaceae</taxon>
        <taxon>Stagnimonas</taxon>
    </lineage>
</organism>
<evidence type="ECO:0000259" key="2">
    <source>
        <dbReference type="Pfam" id="PF20033"/>
    </source>
</evidence>
<dbReference type="EMBL" id="RJVO01000008">
    <property type="protein sequence ID" value="ROH86688.1"/>
    <property type="molecule type" value="Genomic_DNA"/>
</dbReference>
<proteinExistence type="predicted"/>
<evidence type="ECO:0000313" key="3">
    <source>
        <dbReference type="EMBL" id="ROH86688.1"/>
    </source>
</evidence>
<accession>A0A3N0V2K4</accession>
<name>A0A3N0V2K4_9GAMM</name>
<reference evidence="3 4" key="1">
    <citation type="submission" date="2018-10" db="EMBL/GenBank/DDBJ databases">
        <authorList>
            <person name="Chen W.-M."/>
        </authorList>
    </citation>
    <scope>NUCLEOTIDE SEQUENCE [LARGE SCALE GENOMIC DNA]</scope>
    <source>
        <strain evidence="3 4">THS-13</strain>
    </source>
</reference>
<feature type="domain" description="DUF6438" evidence="2">
    <location>
        <begin position="48"/>
        <end position="165"/>
    </location>
</feature>
<dbReference type="InterPro" id="IPR045497">
    <property type="entry name" value="DUF6438"/>
</dbReference>
<dbReference type="Pfam" id="PF20033">
    <property type="entry name" value="DUF6438"/>
    <property type="match status" value="1"/>
</dbReference>
<feature type="signal peptide" evidence="1">
    <location>
        <begin position="1"/>
        <end position="22"/>
    </location>
</feature>
<gene>
    <name evidence="3" type="ORF">ED208_14685</name>
</gene>
<evidence type="ECO:0000313" key="4">
    <source>
        <dbReference type="Proteomes" id="UP000282106"/>
    </source>
</evidence>
<dbReference type="PROSITE" id="PS51257">
    <property type="entry name" value="PROKAR_LIPOPROTEIN"/>
    <property type="match status" value="1"/>
</dbReference>
<dbReference type="RefSeq" id="WP_123212677.1">
    <property type="nucleotide sequence ID" value="NZ_RJVO01000008.1"/>
</dbReference>
<dbReference type="InParanoid" id="A0A3N0V2K4"/>
<feature type="chain" id="PRO_5018306661" description="DUF6438 domain-containing protein" evidence="1">
    <location>
        <begin position="23"/>
        <end position="179"/>
    </location>
</feature>
<dbReference type="AlphaFoldDB" id="A0A3N0V2K4"/>
<keyword evidence="1" id="KW-0732">Signal</keyword>
<protein>
    <recommendedName>
        <fullName evidence="2">DUF6438 domain-containing protein</fullName>
    </recommendedName>
</protein>
<keyword evidence="4" id="KW-1185">Reference proteome</keyword>
<sequence>MTQSATRAAPYFLLALSLGACAAAEPPPTAMPPSAAPESAVPSGDYDIRLERGACFGRCPQYRLRLVAGRAEFSGERHVAVLESVQGPVDPAALARLLEQLRAPALARLKDVYRPGQPGCGTVATDMPSSRIDWTLDGQSRRLTLYHGCQAAPAELRALPDAIDEAGNSRRWIREGLDR</sequence>
<dbReference type="Proteomes" id="UP000282106">
    <property type="component" value="Unassembled WGS sequence"/>
</dbReference>
<evidence type="ECO:0000256" key="1">
    <source>
        <dbReference type="SAM" id="SignalP"/>
    </source>
</evidence>
<comment type="caution">
    <text evidence="3">The sequence shown here is derived from an EMBL/GenBank/DDBJ whole genome shotgun (WGS) entry which is preliminary data.</text>
</comment>